<evidence type="ECO:0000256" key="1">
    <source>
        <dbReference type="ARBA" id="ARBA00001946"/>
    </source>
</evidence>
<evidence type="ECO:0000259" key="6">
    <source>
        <dbReference type="PROSITE" id="PS51462"/>
    </source>
</evidence>
<organism evidence="7 8">
    <name type="scientific">Turnera subulata</name>
    <dbReference type="NCBI Taxonomy" id="218843"/>
    <lineage>
        <taxon>Eukaryota</taxon>
        <taxon>Viridiplantae</taxon>
        <taxon>Streptophyta</taxon>
        <taxon>Embryophyta</taxon>
        <taxon>Tracheophyta</taxon>
        <taxon>Spermatophyta</taxon>
        <taxon>Magnoliopsida</taxon>
        <taxon>eudicotyledons</taxon>
        <taxon>Gunneridae</taxon>
        <taxon>Pentapetalae</taxon>
        <taxon>rosids</taxon>
        <taxon>fabids</taxon>
        <taxon>Malpighiales</taxon>
        <taxon>Passifloraceae</taxon>
        <taxon>Turnera</taxon>
    </lineage>
</organism>
<keyword evidence="4" id="KW-0378">Hydrolase</keyword>
<dbReference type="InterPro" id="IPR020084">
    <property type="entry name" value="NUDIX_hydrolase_CS"/>
</dbReference>
<keyword evidence="5" id="KW-0460">Magnesium</keyword>
<evidence type="ECO:0000256" key="5">
    <source>
        <dbReference type="ARBA" id="ARBA00022842"/>
    </source>
</evidence>
<evidence type="ECO:0000313" key="8">
    <source>
        <dbReference type="Proteomes" id="UP001141552"/>
    </source>
</evidence>
<feature type="non-terminal residue" evidence="7">
    <location>
        <position position="1"/>
    </location>
</feature>
<dbReference type="PANTHER" id="PTHR12629:SF71">
    <property type="entry name" value="HYDROLASE 13, MITOCHONDRIAL, PUTATIVE, EXPRESSED-RELATED"/>
    <property type="match status" value="1"/>
</dbReference>
<dbReference type="InterPro" id="IPR015797">
    <property type="entry name" value="NUDIX_hydrolase-like_dom_sf"/>
</dbReference>
<evidence type="ECO:0000256" key="2">
    <source>
        <dbReference type="ARBA" id="ARBA00005582"/>
    </source>
</evidence>
<dbReference type="SUPFAM" id="SSF55811">
    <property type="entry name" value="Nudix"/>
    <property type="match status" value="1"/>
</dbReference>
<dbReference type="PROSITE" id="PS51462">
    <property type="entry name" value="NUDIX"/>
    <property type="match status" value="1"/>
</dbReference>
<sequence>MHAFSWCIPYKFNVEEDGKNPVVDRVLVLMISSPNREDLVFPKGGWENDETLNEAACREAMEEAGVRGILGEEPLGVWEFRSKSSETSCSPGRGCRGYMFALEVTEELEQWPGLTNYNRKWLTIEEAFNRSRYEWMRDALTKFLEVVSNSRKQETRPELLQLEVIPVLDMGTEGQMLSTSCHGTQSGVQDLEESSAQ</sequence>
<protein>
    <recommendedName>
        <fullName evidence="6">Nudix hydrolase domain-containing protein</fullName>
    </recommendedName>
</protein>
<dbReference type="Pfam" id="PF00293">
    <property type="entry name" value="NUDIX"/>
    <property type="match status" value="1"/>
</dbReference>
<dbReference type="Gene3D" id="3.90.79.10">
    <property type="entry name" value="Nucleoside Triphosphate Pyrophosphohydrolase"/>
    <property type="match status" value="1"/>
</dbReference>
<proteinExistence type="inferred from homology"/>
<comment type="caution">
    <text evidence="7">The sequence shown here is derived from an EMBL/GenBank/DDBJ whole genome shotgun (WGS) entry which is preliminary data.</text>
</comment>
<dbReference type="InterPro" id="IPR000086">
    <property type="entry name" value="NUDIX_hydrolase_dom"/>
</dbReference>
<dbReference type="GO" id="GO:0016462">
    <property type="term" value="F:pyrophosphatase activity"/>
    <property type="evidence" value="ECO:0007669"/>
    <property type="project" value="InterPro"/>
</dbReference>
<reference evidence="7" key="1">
    <citation type="submission" date="2022-02" db="EMBL/GenBank/DDBJ databases">
        <authorList>
            <person name="Henning P.M."/>
            <person name="McCubbin A.G."/>
            <person name="Shore J.S."/>
        </authorList>
    </citation>
    <scope>NUCLEOTIDE SEQUENCE</scope>
    <source>
        <strain evidence="7">F60SS</strain>
        <tissue evidence="7">Leaves</tissue>
    </source>
</reference>
<comment type="similarity">
    <text evidence="2">Belongs to the Nudix hydrolase family.</text>
</comment>
<dbReference type="PANTHER" id="PTHR12629">
    <property type="entry name" value="DIPHOSPHOINOSITOL POLYPHOSPHATE PHOSPHOHYDROLASE"/>
    <property type="match status" value="1"/>
</dbReference>
<dbReference type="GO" id="GO:0005737">
    <property type="term" value="C:cytoplasm"/>
    <property type="evidence" value="ECO:0007669"/>
    <property type="project" value="TreeGrafter"/>
</dbReference>
<feature type="domain" description="Nudix hydrolase" evidence="6">
    <location>
        <begin position="9"/>
        <end position="144"/>
    </location>
</feature>
<reference evidence="7" key="2">
    <citation type="journal article" date="2023" name="Plants (Basel)">
        <title>Annotation of the Turnera subulata (Passifloraceae) Draft Genome Reveals the S-Locus Evolved after the Divergence of Turneroideae from Passifloroideae in a Stepwise Manner.</title>
        <authorList>
            <person name="Henning P.M."/>
            <person name="Roalson E.H."/>
            <person name="Mir W."/>
            <person name="McCubbin A.G."/>
            <person name="Shore J.S."/>
        </authorList>
    </citation>
    <scope>NUCLEOTIDE SEQUENCE</scope>
    <source>
        <strain evidence="7">F60SS</strain>
    </source>
</reference>
<dbReference type="PROSITE" id="PS00893">
    <property type="entry name" value="NUDIX_BOX"/>
    <property type="match status" value="1"/>
</dbReference>
<dbReference type="OrthoDB" id="2011998at2759"/>
<dbReference type="CDD" id="cd04666">
    <property type="entry name" value="NUDIX_DIPP2_like_Nudt4"/>
    <property type="match status" value="1"/>
</dbReference>
<evidence type="ECO:0000256" key="3">
    <source>
        <dbReference type="ARBA" id="ARBA00022723"/>
    </source>
</evidence>
<comment type="cofactor">
    <cofactor evidence="1">
        <name>Mg(2+)</name>
        <dbReference type="ChEBI" id="CHEBI:18420"/>
    </cofactor>
</comment>
<evidence type="ECO:0000313" key="7">
    <source>
        <dbReference type="EMBL" id="KAJ4850327.1"/>
    </source>
</evidence>
<dbReference type="EMBL" id="JAKUCV010000366">
    <property type="protein sequence ID" value="KAJ4850327.1"/>
    <property type="molecule type" value="Genomic_DNA"/>
</dbReference>
<accession>A0A9Q0GK39</accession>
<evidence type="ECO:0000256" key="4">
    <source>
        <dbReference type="ARBA" id="ARBA00022801"/>
    </source>
</evidence>
<keyword evidence="3" id="KW-0479">Metal-binding</keyword>
<dbReference type="AlphaFoldDB" id="A0A9Q0GK39"/>
<dbReference type="GO" id="GO:0005634">
    <property type="term" value="C:nucleus"/>
    <property type="evidence" value="ECO:0007669"/>
    <property type="project" value="TreeGrafter"/>
</dbReference>
<dbReference type="GO" id="GO:0046872">
    <property type="term" value="F:metal ion binding"/>
    <property type="evidence" value="ECO:0007669"/>
    <property type="project" value="UniProtKB-KW"/>
</dbReference>
<keyword evidence="8" id="KW-1185">Reference proteome</keyword>
<dbReference type="InterPro" id="IPR047198">
    <property type="entry name" value="DDP-like_NUDIX"/>
</dbReference>
<gene>
    <name evidence="7" type="ORF">Tsubulata_006734</name>
</gene>
<name>A0A9Q0GK39_9ROSI</name>
<dbReference type="Proteomes" id="UP001141552">
    <property type="component" value="Unassembled WGS sequence"/>
</dbReference>